<comment type="caution">
    <text evidence="1">The sequence shown here is derived from an EMBL/GenBank/DDBJ whole genome shotgun (WGS) entry which is preliminary data.</text>
</comment>
<evidence type="ECO:0000313" key="1">
    <source>
        <dbReference type="EMBL" id="CAK7336246.1"/>
    </source>
</evidence>
<protein>
    <submittedName>
        <fullName evidence="1">Uncharacterized protein</fullName>
    </submittedName>
</protein>
<dbReference type="AlphaFoldDB" id="A0AAV1RKH3"/>
<dbReference type="Proteomes" id="UP001314170">
    <property type="component" value="Unassembled WGS sequence"/>
</dbReference>
<proteinExistence type="predicted"/>
<gene>
    <name evidence="1" type="ORF">DCAF_LOCUS11253</name>
</gene>
<dbReference type="EMBL" id="CAWUPB010000994">
    <property type="protein sequence ID" value="CAK7336246.1"/>
    <property type="molecule type" value="Genomic_DNA"/>
</dbReference>
<sequence length="86" mass="10009">MPRWPLEREYGWMEIEMGEFYSEKEGDENIVFIVLEVDNHNPKHGIVIEGIELKPKDGISATATSRNIILKEFSSFFLHLGLHLHE</sequence>
<dbReference type="Pfam" id="PF14299">
    <property type="entry name" value="PP2"/>
    <property type="match status" value="1"/>
</dbReference>
<reference evidence="1 2" key="1">
    <citation type="submission" date="2024-01" db="EMBL/GenBank/DDBJ databases">
        <authorList>
            <person name="Waweru B."/>
        </authorList>
    </citation>
    <scope>NUCLEOTIDE SEQUENCE [LARGE SCALE GENOMIC DNA]</scope>
</reference>
<accession>A0AAV1RKH3</accession>
<dbReference type="InterPro" id="IPR025886">
    <property type="entry name" value="PP2-like"/>
</dbReference>
<name>A0AAV1RKH3_9ROSI</name>
<evidence type="ECO:0000313" key="2">
    <source>
        <dbReference type="Proteomes" id="UP001314170"/>
    </source>
</evidence>
<organism evidence="1 2">
    <name type="scientific">Dovyalis caffra</name>
    <dbReference type="NCBI Taxonomy" id="77055"/>
    <lineage>
        <taxon>Eukaryota</taxon>
        <taxon>Viridiplantae</taxon>
        <taxon>Streptophyta</taxon>
        <taxon>Embryophyta</taxon>
        <taxon>Tracheophyta</taxon>
        <taxon>Spermatophyta</taxon>
        <taxon>Magnoliopsida</taxon>
        <taxon>eudicotyledons</taxon>
        <taxon>Gunneridae</taxon>
        <taxon>Pentapetalae</taxon>
        <taxon>rosids</taxon>
        <taxon>fabids</taxon>
        <taxon>Malpighiales</taxon>
        <taxon>Salicaceae</taxon>
        <taxon>Flacourtieae</taxon>
        <taxon>Dovyalis</taxon>
    </lineage>
</organism>
<keyword evidence="2" id="KW-1185">Reference proteome</keyword>